<comment type="caution">
    <text evidence="8">The sequence shown here is derived from an EMBL/GenBank/DDBJ whole genome shotgun (WGS) entry which is preliminary data.</text>
</comment>
<feature type="coiled-coil region" evidence="6">
    <location>
        <begin position="732"/>
        <end position="801"/>
    </location>
</feature>
<protein>
    <submittedName>
        <fullName evidence="8">15693_t:CDS:1</fullName>
    </submittedName>
</protein>
<dbReference type="InterPro" id="IPR015915">
    <property type="entry name" value="Kelch-typ_b-propeller"/>
</dbReference>
<evidence type="ECO:0000256" key="2">
    <source>
        <dbReference type="ARBA" id="ARBA00022441"/>
    </source>
</evidence>
<accession>A0A9N8YW64</accession>
<comment type="subcellular location">
    <subcellularLocation>
        <location evidence="1">Cytoplasm</location>
    </subcellularLocation>
</comment>
<feature type="compositionally biased region" description="Polar residues" evidence="7">
    <location>
        <begin position="495"/>
        <end position="506"/>
    </location>
</feature>
<feature type="compositionally biased region" description="Low complexity" evidence="7">
    <location>
        <begin position="528"/>
        <end position="539"/>
    </location>
</feature>
<feature type="compositionally biased region" description="Polar residues" evidence="7">
    <location>
        <begin position="563"/>
        <end position="597"/>
    </location>
</feature>
<feature type="region of interest" description="Disordered" evidence="7">
    <location>
        <begin position="525"/>
        <end position="630"/>
    </location>
</feature>
<name>A0A9N8YW64_FUNMO</name>
<feature type="coiled-coil region" evidence="6">
    <location>
        <begin position="977"/>
        <end position="1018"/>
    </location>
</feature>
<evidence type="ECO:0000256" key="4">
    <source>
        <dbReference type="ARBA" id="ARBA00022737"/>
    </source>
</evidence>
<feature type="region of interest" description="Disordered" evidence="7">
    <location>
        <begin position="448"/>
        <end position="467"/>
    </location>
</feature>
<dbReference type="InterPro" id="IPR006652">
    <property type="entry name" value="Kelch_1"/>
</dbReference>
<dbReference type="EMBL" id="CAJVPP010000239">
    <property type="protein sequence ID" value="CAG8459771.1"/>
    <property type="molecule type" value="Genomic_DNA"/>
</dbReference>
<feature type="compositionally biased region" description="Polar residues" evidence="7">
    <location>
        <begin position="606"/>
        <end position="619"/>
    </location>
</feature>
<dbReference type="Proteomes" id="UP000789375">
    <property type="component" value="Unassembled WGS sequence"/>
</dbReference>
<keyword evidence="2" id="KW-0880">Kelch repeat</keyword>
<dbReference type="PANTHER" id="PTHR46647">
    <property type="entry name" value="RAB9 EFFECTOR PROTEIN WITH KELCH MOTIFS"/>
    <property type="match status" value="1"/>
</dbReference>
<dbReference type="PANTHER" id="PTHR46647:SF1">
    <property type="entry name" value="RAB9 EFFECTOR PROTEIN WITH KELCH MOTIFS"/>
    <property type="match status" value="1"/>
</dbReference>
<evidence type="ECO:0000313" key="8">
    <source>
        <dbReference type="EMBL" id="CAG8459771.1"/>
    </source>
</evidence>
<feature type="coiled-coil region" evidence="6">
    <location>
        <begin position="837"/>
        <end position="920"/>
    </location>
</feature>
<dbReference type="InterPro" id="IPR052124">
    <property type="entry name" value="Rab9_kelch_effector"/>
</dbReference>
<organism evidence="8 9">
    <name type="scientific">Funneliformis mosseae</name>
    <name type="common">Endomycorrhizal fungus</name>
    <name type="synonym">Glomus mosseae</name>
    <dbReference type="NCBI Taxonomy" id="27381"/>
    <lineage>
        <taxon>Eukaryota</taxon>
        <taxon>Fungi</taxon>
        <taxon>Fungi incertae sedis</taxon>
        <taxon>Mucoromycota</taxon>
        <taxon>Glomeromycotina</taxon>
        <taxon>Glomeromycetes</taxon>
        <taxon>Glomerales</taxon>
        <taxon>Glomeraceae</taxon>
        <taxon>Funneliformis</taxon>
    </lineage>
</organism>
<dbReference type="SUPFAM" id="SSF57997">
    <property type="entry name" value="Tropomyosin"/>
    <property type="match status" value="1"/>
</dbReference>
<feature type="region of interest" description="Disordered" evidence="7">
    <location>
        <begin position="495"/>
        <end position="514"/>
    </location>
</feature>
<evidence type="ECO:0000256" key="7">
    <source>
        <dbReference type="SAM" id="MobiDB-lite"/>
    </source>
</evidence>
<dbReference type="SMART" id="SM00612">
    <property type="entry name" value="Kelch"/>
    <property type="match status" value="2"/>
</dbReference>
<keyword evidence="3" id="KW-0963">Cytoplasm</keyword>
<proteinExistence type="predicted"/>
<feature type="coiled-coil region" evidence="6">
    <location>
        <begin position="1076"/>
        <end position="1383"/>
    </location>
</feature>
<dbReference type="SUPFAM" id="SSF117281">
    <property type="entry name" value="Kelch motif"/>
    <property type="match status" value="1"/>
</dbReference>
<keyword evidence="9" id="KW-1185">Reference proteome</keyword>
<feature type="compositionally biased region" description="Low complexity" evidence="7">
    <location>
        <begin position="329"/>
        <end position="344"/>
    </location>
</feature>
<dbReference type="Pfam" id="PF24681">
    <property type="entry name" value="Kelch_KLHDC2_KLHL20_DRC7"/>
    <property type="match status" value="1"/>
</dbReference>
<evidence type="ECO:0000313" key="9">
    <source>
        <dbReference type="Proteomes" id="UP000789375"/>
    </source>
</evidence>
<keyword evidence="5 6" id="KW-0175">Coiled coil</keyword>
<sequence length="1472" mass="167076">MSFPKRKQTGTLYPWSQRKLSISNPFPRYGHSASQNAINNELFLFGGIARGKLRNEVFTVEFNTLNVLAFVTSGEVPSPRSGHTQVNFGTNIIVFGGITNELTNKSDENLYILDTASKVWNVSEHENPPLSRHGHSATIIGGKMYIFGGQREGKYLNDLISFDIKSRQWDVIVPRDQSPHGRSGHISYAYKEKIYIFGGIDEKQCYNDTWCYDTWNNTWTELLCTGYFPLPRHDHGSTMVNDIIYIFGGKTYEKKEQGDLAAFRISDQRWFMFQKMGPAPSSRSRHTMTAAGDKILVLGGESISSPKPDEEGIIHVLDTSKIKYPSVSQQAIPQQIQQGSQRKQNFPQAQKLSPKELSPNLIDNNGSMRLKHIFPTSRQSSISNSRSEDEQPSRSISPYGSPRMPPENTGGGMNSSIPPGHIPLQQQQLQQQIPTRRSPQPHYQNTLLTQQGYPKSPALQGTPSSRGMSAYDVNAIAMSNSKGNPPEQIIYMERSTSPQSRSQYGNAESLRKKTPSPLANVIDEIPKQQQNNDNNLQNQGGAKKQFENPRQAPRPPNPNMNNVDNQSKSAPYSGLSSDKGNNTGGLSSPASINVNTMPPSPMSYEEGNSMSSTITNSPFEVSDTVDHSPARIERDDLMRELQQRDQILAAFKRREMWFRTELTLARKSGYTPEIMKSKVLVANQAQISSQKITESERARTAALQEAAYFKAKLTAIMNSSESKLASIEVKRAKDLEKRLTQALTEKEGIQNKYTQSQQRLNYETAIRQSAEEQTKVATIRAEEAEEAHARALSDLATLHSRATTAETLLRETRTKLAETSADLTQYRSGNDSILSQLNKSQQSVEQHQRALEKANNALKIANERANEFEKLWKQSLQEIQILEKEAASLRAELDVKMKDLDRSKARAIDMERLLDKAHKENDTMRATIQEGMNNLLDNSSKSNSDISDYVNVTDKLQLVEQELSELKIIHAETQRFANDASAELSDAKVKIMQLESSAMKARSESAQLQRRLGESNDEIMKIKVRLREKERILDEKALALEDSEIKAGMMRDVMTERGILFGNLSGSQQESTPMQFREIEARCKELENMHAKAQAELAKYKNALHKANDAERGSKSLTSNILSTLALEDKLRVTEKQLNETQRQLDVARQKLKQLDTDYKTATHYVKGTEKMLRRMKDELTKNKSESSKLKQQLSTAQHQNEDLEDKITELENQMSLQNGYRASRQEFANIKQIIIQREEFLKEKEEMEKKISELSKQVEHANEEKSMSDQSYEALKKEYDHIRKEYKFLRQTGDSLKEQFSRASKEVKVLKDELEETLSLNELLNQQLDEALKNNGHINEKRFSAINREHLVNEQHKWKAQKEYFEQQINQLQNDNVELGNKLHYSENKITLLLDQVGTSVEMKESQRDSGIINALTDELDVLKSQYKISDNETNNMSELYKASQLERFDEIMATLDAVQKASVERSEINN</sequence>
<gene>
    <name evidence="8" type="ORF">FMOSSE_LOCUS1976</name>
</gene>
<feature type="region of interest" description="Disordered" evidence="7">
    <location>
        <begin position="328"/>
        <end position="442"/>
    </location>
</feature>
<evidence type="ECO:0000256" key="3">
    <source>
        <dbReference type="ARBA" id="ARBA00022490"/>
    </source>
</evidence>
<dbReference type="GO" id="GO:0005737">
    <property type="term" value="C:cytoplasm"/>
    <property type="evidence" value="ECO:0007669"/>
    <property type="project" value="UniProtKB-SubCell"/>
</dbReference>
<dbReference type="FunFam" id="2.120.10.80:FF:000049">
    <property type="entry name" value="Cell polarity protein (Tea1)"/>
    <property type="match status" value="1"/>
</dbReference>
<evidence type="ECO:0000256" key="5">
    <source>
        <dbReference type="ARBA" id="ARBA00023054"/>
    </source>
</evidence>
<evidence type="ECO:0000256" key="6">
    <source>
        <dbReference type="SAM" id="Coils"/>
    </source>
</evidence>
<dbReference type="Gene3D" id="2.120.10.80">
    <property type="entry name" value="Kelch-type beta propeller"/>
    <property type="match status" value="2"/>
</dbReference>
<evidence type="ECO:0000256" key="1">
    <source>
        <dbReference type="ARBA" id="ARBA00004496"/>
    </source>
</evidence>
<feature type="compositionally biased region" description="Polar residues" evidence="7">
    <location>
        <begin position="433"/>
        <end position="442"/>
    </location>
</feature>
<keyword evidence="4" id="KW-0677">Repeat</keyword>
<reference evidence="8" key="1">
    <citation type="submission" date="2021-06" db="EMBL/GenBank/DDBJ databases">
        <authorList>
            <person name="Kallberg Y."/>
            <person name="Tangrot J."/>
            <person name="Rosling A."/>
        </authorList>
    </citation>
    <scope>NUCLEOTIDE SEQUENCE</scope>
    <source>
        <strain evidence="8">87-6 pot B 2015</strain>
    </source>
</reference>
<dbReference type="Gene3D" id="1.20.5.170">
    <property type="match status" value="1"/>
</dbReference>